<dbReference type="AlphaFoldDB" id="A0A5J6MRY7"/>
<evidence type="ECO:0000256" key="5">
    <source>
        <dbReference type="ARBA" id="ARBA00022679"/>
    </source>
</evidence>
<evidence type="ECO:0000259" key="10">
    <source>
        <dbReference type="Pfam" id="PF13844"/>
    </source>
</evidence>
<accession>A0A5J6MRY7</accession>
<dbReference type="Gene3D" id="1.25.40.10">
    <property type="entry name" value="Tetratricopeptide repeat domain"/>
    <property type="match status" value="1"/>
</dbReference>
<dbReference type="InterPro" id="IPR011990">
    <property type="entry name" value="TPR-like_helical_dom_sf"/>
</dbReference>
<dbReference type="Pfam" id="PF14559">
    <property type="entry name" value="TPR_19"/>
    <property type="match status" value="2"/>
</dbReference>
<dbReference type="GO" id="GO:0097363">
    <property type="term" value="F:protein O-acetylglucosaminyltransferase activity"/>
    <property type="evidence" value="ECO:0007669"/>
    <property type="project" value="UniProtKB-EC"/>
</dbReference>
<dbReference type="Proteomes" id="UP000326202">
    <property type="component" value="Chromosome"/>
</dbReference>
<dbReference type="Gene3D" id="3.40.50.11380">
    <property type="match status" value="1"/>
</dbReference>
<dbReference type="InterPro" id="IPR019734">
    <property type="entry name" value="TPR_rpt"/>
</dbReference>
<comment type="pathway">
    <text evidence="1">Protein modification; protein glycosylation.</text>
</comment>
<keyword evidence="6" id="KW-0677">Repeat</keyword>
<keyword evidence="5" id="KW-0808">Transferase</keyword>
<dbReference type="InterPro" id="IPR051939">
    <property type="entry name" value="Glycosyltr_41/O-GlcNAc_trsf"/>
</dbReference>
<evidence type="ECO:0000256" key="3">
    <source>
        <dbReference type="ARBA" id="ARBA00011970"/>
    </source>
</evidence>
<dbReference type="PANTHER" id="PTHR44835:SF1">
    <property type="entry name" value="PROTEIN O-GLCNAC TRANSFERASE"/>
    <property type="match status" value="1"/>
</dbReference>
<evidence type="ECO:0000256" key="6">
    <source>
        <dbReference type="ARBA" id="ARBA00022737"/>
    </source>
</evidence>
<sequence>MSRPPSPPPGSPAARGAGPPPEFLAAVEHHRAGRLREAEALYRKVLQKFPRVAEAHGLLGYLTHQDGQHEAALGHLAKAIELNPNFIDSYVWRGMALQALGRAAEAEASYRRVLIYNPRHFDALCNLAGALVLQHRAAEAIPLLEKAIALHGNRAEAHYNLGRAQMDLGRPDAAVDSLRRAVQLRPDYIEAQTNLGGCLVELGHHAEAERALERALALDPTRPESHYNLARARSERVDAGETEAMLRAALELRPEYPEARVELANLLMALGRRAEAVEQLRYTVETSPDSTVAVSSLLMALNYDPELGPDQVAQEHRELAAGIAARAGPPAPARLSRGAANADRRLRIGYLSPDFRSHSCAYFIEPLLAAQDRTQWEIYAYSTTPGEDAVTRRIRALVDVWRPVRYLDDAALARLIAEDGIDILVDLAGHTAGGRPLALAMRPAPLAVSWLGYPNTMGLAAIDARITDAIADPAGASDERHLERLRRLPGGFLCYRPPADAPLPATRSADGPLVFGCFNSALKINPAVARVWARILERVPGSILKLRALQFQYPAAIDAMRALFTEAGLDPARIQFSSWQATIAEGLADYGTIDLALDPFPYNGTTTTCEALWMGVPVVALAGAAHAGRVGASLLSSLGLETELVASSPDDYVTKAAALAADRGRLQHHRTTLRALMAASPLTDATRFASEFEQSLRAAWRDAVADRPS</sequence>
<evidence type="ECO:0000256" key="7">
    <source>
        <dbReference type="ARBA" id="ARBA00022803"/>
    </source>
</evidence>
<evidence type="ECO:0000256" key="9">
    <source>
        <dbReference type="SAM" id="MobiDB-lite"/>
    </source>
</evidence>
<feature type="domain" description="O-GlcNAc transferase C-terminal" evidence="10">
    <location>
        <begin position="510"/>
        <end position="691"/>
    </location>
</feature>
<dbReference type="EC" id="2.4.1.255" evidence="3"/>
<feature type="repeat" description="TPR" evidence="8">
    <location>
        <begin position="53"/>
        <end position="86"/>
    </location>
</feature>
<dbReference type="Gene3D" id="3.40.50.2000">
    <property type="entry name" value="Glycogen Phosphorylase B"/>
    <property type="match status" value="1"/>
</dbReference>
<evidence type="ECO:0000313" key="11">
    <source>
        <dbReference type="EMBL" id="QEX19907.1"/>
    </source>
</evidence>
<reference evidence="11 12" key="1">
    <citation type="submission" date="2019-08" db="EMBL/GenBank/DDBJ databases">
        <title>Hyperibacter terrae gen. nov., sp. nov. and Hyperibacter viscosus sp. nov., two new members in the family Rhodospirillaceae isolated from the rhizosphere of Hypericum perforatum.</title>
        <authorList>
            <person name="Noviana Z."/>
        </authorList>
    </citation>
    <scope>NUCLEOTIDE SEQUENCE [LARGE SCALE GENOMIC DNA]</scope>
    <source>
        <strain evidence="11 12">R5913</strain>
    </source>
</reference>
<dbReference type="Pfam" id="PF13432">
    <property type="entry name" value="TPR_16"/>
    <property type="match status" value="2"/>
</dbReference>
<dbReference type="PROSITE" id="PS50005">
    <property type="entry name" value="TPR"/>
    <property type="match status" value="4"/>
</dbReference>
<dbReference type="InterPro" id="IPR029489">
    <property type="entry name" value="OGT/SEC/SPY_C"/>
</dbReference>
<feature type="repeat" description="TPR" evidence="8">
    <location>
        <begin position="189"/>
        <end position="222"/>
    </location>
</feature>
<proteinExistence type="inferred from homology"/>
<gene>
    <name evidence="11" type="ORF">FRZ44_52220</name>
</gene>
<dbReference type="SMART" id="SM00028">
    <property type="entry name" value="TPR"/>
    <property type="match status" value="8"/>
</dbReference>
<evidence type="ECO:0000256" key="2">
    <source>
        <dbReference type="ARBA" id="ARBA00005386"/>
    </source>
</evidence>
<dbReference type="EMBL" id="CP042906">
    <property type="protein sequence ID" value="QEX19907.1"/>
    <property type="molecule type" value="Genomic_DNA"/>
</dbReference>
<evidence type="ECO:0000256" key="4">
    <source>
        <dbReference type="ARBA" id="ARBA00022676"/>
    </source>
</evidence>
<keyword evidence="7 8" id="KW-0802">TPR repeat</keyword>
<dbReference type="KEGG" id="htq:FRZ44_52220"/>
<feature type="region of interest" description="Disordered" evidence="9">
    <location>
        <begin position="1"/>
        <end position="20"/>
    </location>
</feature>
<name>A0A5J6MRY7_9PROT</name>
<dbReference type="SUPFAM" id="SSF48452">
    <property type="entry name" value="TPR-like"/>
    <property type="match status" value="1"/>
</dbReference>
<evidence type="ECO:0000256" key="1">
    <source>
        <dbReference type="ARBA" id="ARBA00004922"/>
    </source>
</evidence>
<comment type="similarity">
    <text evidence="2">Belongs to the glycosyltransferase 41 family. O-GlcNAc transferase subfamily.</text>
</comment>
<feature type="repeat" description="TPR" evidence="8">
    <location>
        <begin position="257"/>
        <end position="290"/>
    </location>
</feature>
<keyword evidence="4" id="KW-0328">Glycosyltransferase</keyword>
<dbReference type="Pfam" id="PF13844">
    <property type="entry name" value="Glyco_transf_41"/>
    <property type="match status" value="2"/>
</dbReference>
<dbReference type="PROSITE" id="PS50293">
    <property type="entry name" value="TPR_REGION"/>
    <property type="match status" value="1"/>
</dbReference>
<feature type="compositionally biased region" description="Pro residues" evidence="9">
    <location>
        <begin position="1"/>
        <end position="11"/>
    </location>
</feature>
<organism evidence="11 12">
    <name type="scientific">Hypericibacter terrae</name>
    <dbReference type="NCBI Taxonomy" id="2602015"/>
    <lineage>
        <taxon>Bacteria</taxon>
        <taxon>Pseudomonadati</taxon>
        <taxon>Pseudomonadota</taxon>
        <taxon>Alphaproteobacteria</taxon>
        <taxon>Rhodospirillales</taxon>
        <taxon>Dongiaceae</taxon>
        <taxon>Hypericibacter</taxon>
    </lineage>
</organism>
<protein>
    <recommendedName>
        <fullName evidence="3">protein O-GlcNAc transferase</fullName>
        <ecNumber evidence="3">2.4.1.255</ecNumber>
    </recommendedName>
</protein>
<dbReference type="RefSeq" id="WP_191908304.1">
    <property type="nucleotide sequence ID" value="NZ_CP042906.1"/>
</dbReference>
<keyword evidence="12" id="KW-1185">Reference proteome</keyword>
<feature type="domain" description="O-GlcNAc transferase C-terminal" evidence="10">
    <location>
        <begin position="336"/>
        <end position="492"/>
    </location>
</feature>
<dbReference type="PANTHER" id="PTHR44835">
    <property type="entry name" value="UDP-N-ACETYLGLUCOSAMINE--PEPTIDE N-ACETYLGLUCOSAMINYLTRANSFERASE SPINDLY-RELATED"/>
    <property type="match status" value="1"/>
</dbReference>
<evidence type="ECO:0000313" key="12">
    <source>
        <dbReference type="Proteomes" id="UP000326202"/>
    </source>
</evidence>
<feature type="repeat" description="TPR" evidence="8">
    <location>
        <begin position="155"/>
        <end position="188"/>
    </location>
</feature>
<evidence type="ECO:0000256" key="8">
    <source>
        <dbReference type="PROSITE-ProRule" id="PRU00339"/>
    </source>
</evidence>